<evidence type="ECO:0000313" key="16">
    <source>
        <dbReference type="Proteomes" id="UP000261500"/>
    </source>
</evidence>
<evidence type="ECO:0000313" key="15">
    <source>
        <dbReference type="Ensembl" id="ENSPLAP00000019557.1"/>
    </source>
</evidence>
<evidence type="ECO:0000256" key="12">
    <source>
        <dbReference type="PROSITE-ProRule" id="PRU00309"/>
    </source>
</evidence>
<keyword evidence="16" id="KW-1185">Reference proteome</keyword>
<dbReference type="Proteomes" id="UP000261500">
    <property type="component" value="Unplaced"/>
</dbReference>
<dbReference type="InterPro" id="IPR006612">
    <property type="entry name" value="THAP_Znf"/>
</dbReference>
<evidence type="ECO:0000256" key="10">
    <source>
        <dbReference type="ARBA" id="ARBA00023242"/>
    </source>
</evidence>
<evidence type="ECO:0000256" key="5">
    <source>
        <dbReference type="ARBA" id="ARBA00022833"/>
    </source>
</evidence>
<name>A0A3B3V3R5_9TELE</name>
<keyword evidence="4 12" id="KW-0863">Zinc-finger</keyword>
<proteinExistence type="inferred from homology"/>
<evidence type="ECO:0000256" key="1">
    <source>
        <dbReference type="ARBA" id="ARBA00004642"/>
    </source>
</evidence>
<evidence type="ECO:0000256" key="7">
    <source>
        <dbReference type="ARBA" id="ARBA00023054"/>
    </source>
</evidence>
<dbReference type="Ensembl" id="ENSPLAT00000015706.1">
    <property type="protein sequence ID" value="ENSPLAP00000019557.1"/>
    <property type="gene ID" value="ENSPLAG00000001786.1"/>
</dbReference>
<organism evidence="15 16">
    <name type="scientific">Poecilia latipinna</name>
    <name type="common">sailfin molly</name>
    <dbReference type="NCBI Taxonomy" id="48699"/>
    <lineage>
        <taxon>Eukaryota</taxon>
        <taxon>Metazoa</taxon>
        <taxon>Chordata</taxon>
        <taxon>Craniata</taxon>
        <taxon>Vertebrata</taxon>
        <taxon>Euteleostomi</taxon>
        <taxon>Actinopterygii</taxon>
        <taxon>Neopterygii</taxon>
        <taxon>Teleostei</taxon>
        <taxon>Neoteleostei</taxon>
        <taxon>Acanthomorphata</taxon>
        <taxon>Ovalentaria</taxon>
        <taxon>Atherinomorphae</taxon>
        <taxon>Cyprinodontiformes</taxon>
        <taxon>Poeciliidae</taxon>
        <taxon>Poeciliinae</taxon>
        <taxon>Poecilia</taxon>
    </lineage>
</organism>
<comment type="function">
    <text evidence="13">DNA-binding transcription regulator that regulates endothelial cell proliferation and G1/S cell-cycle progression. Specifically binds the 5'-[AT]NTNN[GT]GGCA[AGT]-3' core DNA sequence and acts by modulating expression of pRB-E2F cell-cycle target genes.</text>
</comment>
<keyword evidence="3" id="KW-0479">Metal-binding</keyword>
<comment type="subcellular location">
    <subcellularLocation>
        <location evidence="1 13">Nucleus</location>
        <location evidence="1 13">Nucleoplasm</location>
    </subcellularLocation>
</comment>
<evidence type="ECO:0000259" key="14">
    <source>
        <dbReference type="PROSITE" id="PS50950"/>
    </source>
</evidence>
<evidence type="ECO:0000256" key="2">
    <source>
        <dbReference type="ARBA" id="ARBA00006177"/>
    </source>
</evidence>
<keyword evidence="6 13" id="KW-0805">Transcription regulation</keyword>
<evidence type="ECO:0000256" key="9">
    <source>
        <dbReference type="ARBA" id="ARBA00023163"/>
    </source>
</evidence>
<dbReference type="GO" id="GO:0001935">
    <property type="term" value="P:endothelial cell proliferation"/>
    <property type="evidence" value="ECO:0007669"/>
    <property type="project" value="UniProtKB-UniRule"/>
</dbReference>
<dbReference type="GO" id="GO:0008270">
    <property type="term" value="F:zinc ion binding"/>
    <property type="evidence" value="ECO:0007669"/>
    <property type="project" value="UniProtKB-KW"/>
</dbReference>
<evidence type="ECO:0000256" key="6">
    <source>
        <dbReference type="ARBA" id="ARBA00023015"/>
    </source>
</evidence>
<accession>A0A3B3V3R5</accession>
<dbReference type="GO" id="GO:0003700">
    <property type="term" value="F:DNA-binding transcription factor activity"/>
    <property type="evidence" value="ECO:0007669"/>
    <property type="project" value="UniProtKB-UniRule"/>
</dbReference>
<dbReference type="InterPro" id="IPR026516">
    <property type="entry name" value="THAP1/10"/>
</dbReference>
<evidence type="ECO:0000256" key="13">
    <source>
        <dbReference type="RuleBase" id="RU369073"/>
    </source>
</evidence>
<keyword evidence="7 13" id="KW-0175">Coiled coil</keyword>
<feature type="domain" description="THAP-type" evidence="14">
    <location>
        <begin position="1"/>
        <end position="73"/>
    </location>
</feature>
<comment type="similarity">
    <text evidence="2 13">Belongs to the THAP1 family.</text>
</comment>
<dbReference type="AlphaFoldDB" id="A0A3B3V3R5"/>
<dbReference type="Pfam" id="PF05485">
    <property type="entry name" value="THAP"/>
    <property type="match status" value="1"/>
</dbReference>
<keyword evidence="10 13" id="KW-0539">Nucleus</keyword>
<keyword evidence="8 12" id="KW-0238">DNA-binding</keyword>
<dbReference type="PANTHER" id="PTHR46600:SF1">
    <property type="entry name" value="THAP DOMAIN-CONTAINING PROTEIN 1"/>
    <property type="match status" value="1"/>
</dbReference>
<keyword evidence="5" id="KW-0862">Zinc</keyword>
<protein>
    <recommendedName>
        <fullName evidence="13">THAP domain-containing protein 1</fullName>
    </recommendedName>
</protein>
<dbReference type="PANTHER" id="PTHR46600">
    <property type="entry name" value="THAP DOMAIN-CONTAINING"/>
    <property type="match status" value="1"/>
</dbReference>
<evidence type="ECO:0000256" key="8">
    <source>
        <dbReference type="ARBA" id="ARBA00023125"/>
    </source>
</evidence>
<evidence type="ECO:0000256" key="11">
    <source>
        <dbReference type="ARBA" id="ARBA00023306"/>
    </source>
</evidence>
<dbReference type="GO" id="GO:0005654">
    <property type="term" value="C:nucleoplasm"/>
    <property type="evidence" value="ECO:0007669"/>
    <property type="project" value="UniProtKB-SubCell"/>
</dbReference>
<sequence>MVVYCWVKGCKNRGDKKVKRSFHYIPKRRRVWLTNIRRKDQPSSTSRICSDHFISGKDIFKLFLKITILSMLSVSIKLVAVEKLYFVGKPADLYDRSNPDWAPTLKLTKEATLEEIEFRRRLSEANLKRYMICFCNQIITMMGERRLTRRSPGVVVGVSPRSLADC</sequence>
<evidence type="ECO:0000256" key="4">
    <source>
        <dbReference type="ARBA" id="ARBA00022771"/>
    </source>
</evidence>
<dbReference type="SUPFAM" id="SSF57716">
    <property type="entry name" value="Glucocorticoid receptor-like (DNA-binding domain)"/>
    <property type="match status" value="1"/>
</dbReference>
<reference evidence="15" key="1">
    <citation type="submission" date="2025-08" db="UniProtKB">
        <authorList>
            <consortium name="Ensembl"/>
        </authorList>
    </citation>
    <scope>IDENTIFICATION</scope>
</reference>
<reference evidence="15" key="2">
    <citation type="submission" date="2025-09" db="UniProtKB">
        <authorList>
            <consortium name="Ensembl"/>
        </authorList>
    </citation>
    <scope>IDENTIFICATION</scope>
</reference>
<keyword evidence="11 13" id="KW-0131">Cell cycle</keyword>
<dbReference type="SMART" id="SM00980">
    <property type="entry name" value="THAP"/>
    <property type="match status" value="1"/>
</dbReference>
<dbReference type="PROSITE" id="PS50950">
    <property type="entry name" value="ZF_THAP"/>
    <property type="match status" value="1"/>
</dbReference>
<evidence type="ECO:0000256" key="3">
    <source>
        <dbReference type="ARBA" id="ARBA00022723"/>
    </source>
</evidence>
<dbReference type="GO" id="GO:0043565">
    <property type="term" value="F:sequence-specific DNA binding"/>
    <property type="evidence" value="ECO:0007669"/>
    <property type="project" value="UniProtKB-UniRule"/>
</dbReference>
<keyword evidence="9 13" id="KW-0804">Transcription</keyword>